<dbReference type="InterPro" id="IPR027417">
    <property type="entry name" value="P-loop_NTPase"/>
</dbReference>
<gene>
    <name evidence="5" type="ORF">F0A16_12515</name>
</gene>
<dbReference type="AlphaFoldDB" id="A0A640WC17"/>
<organism evidence="5 6">
    <name type="scientific">Salinicola corii</name>
    <dbReference type="NCBI Taxonomy" id="2606937"/>
    <lineage>
        <taxon>Bacteria</taxon>
        <taxon>Pseudomonadati</taxon>
        <taxon>Pseudomonadota</taxon>
        <taxon>Gammaproteobacteria</taxon>
        <taxon>Oceanospirillales</taxon>
        <taxon>Halomonadaceae</taxon>
        <taxon>Salinicola</taxon>
    </lineage>
</organism>
<evidence type="ECO:0000259" key="4">
    <source>
        <dbReference type="Pfam" id="PF02374"/>
    </source>
</evidence>
<dbReference type="PANTHER" id="PTHR10803">
    <property type="entry name" value="ARSENICAL PUMP-DRIVING ATPASE ARSENITE-TRANSLOCATING ATPASE"/>
    <property type="match status" value="1"/>
</dbReference>
<proteinExistence type="inferred from homology"/>
<dbReference type="PANTHER" id="PTHR10803:SF3">
    <property type="entry name" value="ATPASE GET3"/>
    <property type="match status" value="1"/>
</dbReference>
<name>A0A640WC17_9GAMM</name>
<comment type="similarity">
    <text evidence="1">Belongs to the arsA ATPase family.</text>
</comment>
<keyword evidence="6" id="KW-1185">Reference proteome</keyword>
<evidence type="ECO:0000256" key="3">
    <source>
        <dbReference type="ARBA" id="ARBA00066752"/>
    </source>
</evidence>
<accession>A0A640WC17</accession>
<dbReference type="SUPFAM" id="SSF52540">
    <property type="entry name" value="P-loop containing nucleoside triphosphate hydrolases"/>
    <property type="match status" value="1"/>
</dbReference>
<evidence type="ECO:0000256" key="2">
    <source>
        <dbReference type="ARBA" id="ARBA00052296"/>
    </source>
</evidence>
<reference evidence="5 6" key="1">
    <citation type="submission" date="2019-08" db="EMBL/GenBank/DDBJ databases">
        <title>Bioinformatics analysis of the strain L3 and L5.</title>
        <authorList>
            <person name="Li X."/>
        </authorList>
    </citation>
    <scope>NUCLEOTIDE SEQUENCE [LARGE SCALE GENOMIC DNA]</scope>
    <source>
        <strain evidence="5 6">L3</strain>
    </source>
</reference>
<dbReference type="EC" id="7.3.2.7" evidence="3"/>
<dbReference type="Proteomes" id="UP000466024">
    <property type="component" value="Unassembled WGS sequence"/>
</dbReference>
<feature type="domain" description="ArsA/GET3 Anion-transporting ATPase-like" evidence="4">
    <location>
        <begin position="10"/>
        <end position="295"/>
    </location>
</feature>
<dbReference type="Pfam" id="PF02374">
    <property type="entry name" value="ArsA_ATPase"/>
    <property type="match status" value="1"/>
</dbReference>
<dbReference type="InterPro" id="IPR016300">
    <property type="entry name" value="ATPase_ArsA/GET3"/>
</dbReference>
<dbReference type="CDD" id="cd02035">
    <property type="entry name" value="ArsA"/>
    <property type="match status" value="1"/>
</dbReference>
<dbReference type="EMBL" id="VTPX01000006">
    <property type="protein sequence ID" value="KAA0017883.1"/>
    <property type="molecule type" value="Genomic_DNA"/>
</dbReference>
<dbReference type="Gene3D" id="3.40.50.300">
    <property type="entry name" value="P-loop containing nucleotide triphosphate hydrolases"/>
    <property type="match status" value="1"/>
</dbReference>
<dbReference type="GO" id="GO:0005524">
    <property type="term" value="F:ATP binding"/>
    <property type="evidence" value="ECO:0007669"/>
    <property type="project" value="InterPro"/>
</dbReference>
<comment type="caution">
    <text evidence="5">The sequence shown here is derived from an EMBL/GenBank/DDBJ whole genome shotgun (WGS) entry which is preliminary data.</text>
</comment>
<dbReference type="GO" id="GO:0015446">
    <property type="term" value="F:ATPase-coupled arsenite transmembrane transporter activity"/>
    <property type="evidence" value="ECO:0007669"/>
    <property type="project" value="UniProtKB-EC"/>
</dbReference>
<dbReference type="InterPro" id="IPR025723">
    <property type="entry name" value="ArsA/GET3_ATPase-like"/>
</dbReference>
<evidence type="ECO:0000313" key="5">
    <source>
        <dbReference type="EMBL" id="KAA0017883.1"/>
    </source>
</evidence>
<evidence type="ECO:0000313" key="6">
    <source>
        <dbReference type="Proteomes" id="UP000466024"/>
    </source>
</evidence>
<protein>
    <recommendedName>
        <fullName evidence="3">arsenite-transporting ATPase</fullName>
        <ecNumber evidence="3">7.3.2.7</ecNumber>
    </recommendedName>
</protein>
<sequence>MSHEEPLMAKSLFFGGKGGVGKTSCATAYALSCAAAGWRTLLVSTDPAHNLADLFGRSPGPRPTRMQPGLDVVELDPDHETQRYLEQVKATLRPLVSGERSATVFRQLDLARHAPGTEEAALFDALVGLLLDTGEAYDRLIFDTAPGGHTVRLLALPEIMGAWVEGLMQRRRKVRSDYKAWLGDGEVVDDPIQETLMRRRGRLAAAREHLTCPAHSAVILVANPERLPALETARTRELLESHGLYVGAVVINKCLPAEVDSQWLANWREEQRPWIEHLEASFPDRERIRIDHQSHAPACCDDLAPLQAALSGLAPWHAHA</sequence>
<dbReference type="GO" id="GO:0016887">
    <property type="term" value="F:ATP hydrolysis activity"/>
    <property type="evidence" value="ECO:0007669"/>
    <property type="project" value="InterPro"/>
</dbReference>
<comment type="catalytic activity">
    <reaction evidence="2">
        <text>arsenite(in) + ATP + H2O = arsenite(out) + ADP + phosphate + H(+)</text>
        <dbReference type="Rhea" id="RHEA:11348"/>
        <dbReference type="ChEBI" id="CHEBI:15377"/>
        <dbReference type="ChEBI" id="CHEBI:15378"/>
        <dbReference type="ChEBI" id="CHEBI:29242"/>
        <dbReference type="ChEBI" id="CHEBI:30616"/>
        <dbReference type="ChEBI" id="CHEBI:43474"/>
        <dbReference type="ChEBI" id="CHEBI:456216"/>
        <dbReference type="EC" id="7.3.2.7"/>
    </reaction>
</comment>
<dbReference type="NCBIfam" id="TIGR00345">
    <property type="entry name" value="GET3_arsA_TRC40"/>
    <property type="match status" value="1"/>
</dbReference>
<evidence type="ECO:0000256" key="1">
    <source>
        <dbReference type="ARBA" id="ARBA00011040"/>
    </source>
</evidence>